<proteinExistence type="predicted"/>
<organism evidence="1 2">
    <name type="scientific">Septoria linicola</name>
    <dbReference type="NCBI Taxonomy" id="215465"/>
    <lineage>
        <taxon>Eukaryota</taxon>
        <taxon>Fungi</taxon>
        <taxon>Dikarya</taxon>
        <taxon>Ascomycota</taxon>
        <taxon>Pezizomycotina</taxon>
        <taxon>Dothideomycetes</taxon>
        <taxon>Dothideomycetidae</taxon>
        <taxon>Mycosphaerellales</taxon>
        <taxon>Mycosphaerellaceae</taxon>
        <taxon>Septoria</taxon>
    </lineage>
</organism>
<keyword evidence="2" id="KW-1185">Reference proteome</keyword>
<evidence type="ECO:0000313" key="2">
    <source>
        <dbReference type="Proteomes" id="UP001056384"/>
    </source>
</evidence>
<evidence type="ECO:0000313" key="1">
    <source>
        <dbReference type="EMBL" id="USW55459.1"/>
    </source>
</evidence>
<reference evidence="1" key="1">
    <citation type="submission" date="2022-06" db="EMBL/GenBank/DDBJ databases">
        <title>Complete genome sequences of two strains of the flax pathogen Septoria linicola.</title>
        <authorList>
            <person name="Lapalu N."/>
            <person name="Simon A."/>
            <person name="Demenou B."/>
            <person name="Paumier D."/>
            <person name="Guillot M.-P."/>
            <person name="Gout L."/>
            <person name="Valade R."/>
        </authorList>
    </citation>
    <scope>NUCLEOTIDE SEQUENCE</scope>
    <source>
        <strain evidence="1">SE15195</strain>
    </source>
</reference>
<dbReference type="AlphaFoldDB" id="A0A9Q9AU50"/>
<accession>A0A9Q9AU50</accession>
<sequence>MSQVDRIVALQRVRVLGGANEFVFDSSHSAPKHKRLMSTN</sequence>
<name>A0A9Q9AU50_9PEZI</name>
<gene>
    <name evidence="1" type="ORF">Slin15195_G087780</name>
</gene>
<protein>
    <submittedName>
        <fullName evidence="1">Uncharacterized protein</fullName>
    </submittedName>
</protein>
<dbReference type="EMBL" id="CP099424">
    <property type="protein sequence ID" value="USW55459.1"/>
    <property type="molecule type" value="Genomic_DNA"/>
</dbReference>
<dbReference type="Proteomes" id="UP001056384">
    <property type="component" value="Chromosome 7"/>
</dbReference>